<proteinExistence type="predicted"/>
<reference evidence="3 4" key="1">
    <citation type="journal article" date="2019" name="Nat. Ecol. Evol.">
        <title>Megaphylogeny resolves global patterns of mushroom evolution.</title>
        <authorList>
            <person name="Varga T."/>
            <person name="Krizsan K."/>
            <person name="Foldi C."/>
            <person name="Dima B."/>
            <person name="Sanchez-Garcia M."/>
            <person name="Sanchez-Ramirez S."/>
            <person name="Szollosi G.J."/>
            <person name="Szarkandi J.G."/>
            <person name="Papp V."/>
            <person name="Albert L."/>
            <person name="Andreopoulos W."/>
            <person name="Angelini C."/>
            <person name="Antonin V."/>
            <person name="Barry K.W."/>
            <person name="Bougher N.L."/>
            <person name="Buchanan P."/>
            <person name="Buyck B."/>
            <person name="Bense V."/>
            <person name="Catcheside P."/>
            <person name="Chovatia M."/>
            <person name="Cooper J."/>
            <person name="Damon W."/>
            <person name="Desjardin D."/>
            <person name="Finy P."/>
            <person name="Geml J."/>
            <person name="Haridas S."/>
            <person name="Hughes K."/>
            <person name="Justo A."/>
            <person name="Karasinski D."/>
            <person name="Kautmanova I."/>
            <person name="Kiss B."/>
            <person name="Kocsube S."/>
            <person name="Kotiranta H."/>
            <person name="LaButti K.M."/>
            <person name="Lechner B.E."/>
            <person name="Liimatainen K."/>
            <person name="Lipzen A."/>
            <person name="Lukacs Z."/>
            <person name="Mihaltcheva S."/>
            <person name="Morgado L.N."/>
            <person name="Niskanen T."/>
            <person name="Noordeloos M.E."/>
            <person name="Ohm R.A."/>
            <person name="Ortiz-Santana B."/>
            <person name="Ovrebo C."/>
            <person name="Racz N."/>
            <person name="Riley R."/>
            <person name="Savchenko A."/>
            <person name="Shiryaev A."/>
            <person name="Soop K."/>
            <person name="Spirin V."/>
            <person name="Szebenyi C."/>
            <person name="Tomsovsky M."/>
            <person name="Tulloss R.E."/>
            <person name="Uehling J."/>
            <person name="Grigoriev I.V."/>
            <person name="Vagvolgyi C."/>
            <person name="Papp T."/>
            <person name="Martin F.M."/>
            <person name="Miettinen O."/>
            <person name="Hibbett D.S."/>
            <person name="Nagy L.G."/>
        </authorList>
    </citation>
    <scope>NUCLEOTIDE SEQUENCE [LARGE SCALE GENOMIC DNA]</scope>
    <source>
        <strain evidence="3 4">CBS 121175</strain>
    </source>
</reference>
<dbReference type="Pfam" id="PF10342">
    <property type="entry name" value="Kre9_KNH"/>
    <property type="match status" value="1"/>
</dbReference>
<name>A0A5C3KLP2_COPMA</name>
<evidence type="ECO:0000259" key="2">
    <source>
        <dbReference type="Pfam" id="PF10342"/>
    </source>
</evidence>
<dbReference type="Proteomes" id="UP000307440">
    <property type="component" value="Unassembled WGS sequence"/>
</dbReference>
<accession>A0A5C3KLP2</accession>
<dbReference type="InterPro" id="IPR018466">
    <property type="entry name" value="Kre9/Knh1-like_N"/>
</dbReference>
<keyword evidence="1" id="KW-0732">Signal</keyword>
<dbReference type="AlphaFoldDB" id="A0A5C3KLP2"/>
<sequence>SALILHAPSAPTTQGEVTITWDQQAGDPESFTLELNHPDFNDALAIANNIDPARGSITLVIPVVAAKGGYTIEAVNIGNINDVYSTSPEFAIGEVTDASSITTASVTGSASNGVSTASRPT</sequence>
<evidence type="ECO:0000256" key="1">
    <source>
        <dbReference type="ARBA" id="ARBA00022729"/>
    </source>
</evidence>
<dbReference type="EMBL" id="ML210273">
    <property type="protein sequence ID" value="TFK21279.1"/>
    <property type="molecule type" value="Genomic_DNA"/>
</dbReference>
<feature type="non-terminal residue" evidence="3">
    <location>
        <position position="1"/>
    </location>
</feature>
<protein>
    <recommendedName>
        <fullName evidence="2">Yeast cell wall synthesis Kre9/Knh1-like N-terminal domain-containing protein</fullName>
    </recommendedName>
</protein>
<feature type="domain" description="Yeast cell wall synthesis Kre9/Knh1-like N-terminal" evidence="2">
    <location>
        <begin position="15"/>
        <end position="92"/>
    </location>
</feature>
<gene>
    <name evidence="3" type="ORF">FA15DRAFT_598153</name>
</gene>
<dbReference type="OrthoDB" id="5420143at2759"/>
<evidence type="ECO:0000313" key="4">
    <source>
        <dbReference type="Proteomes" id="UP000307440"/>
    </source>
</evidence>
<organism evidence="3 4">
    <name type="scientific">Coprinopsis marcescibilis</name>
    <name type="common">Agaric fungus</name>
    <name type="synonym">Psathyrella marcescibilis</name>
    <dbReference type="NCBI Taxonomy" id="230819"/>
    <lineage>
        <taxon>Eukaryota</taxon>
        <taxon>Fungi</taxon>
        <taxon>Dikarya</taxon>
        <taxon>Basidiomycota</taxon>
        <taxon>Agaricomycotina</taxon>
        <taxon>Agaricomycetes</taxon>
        <taxon>Agaricomycetidae</taxon>
        <taxon>Agaricales</taxon>
        <taxon>Agaricineae</taxon>
        <taxon>Psathyrellaceae</taxon>
        <taxon>Coprinopsis</taxon>
    </lineage>
</organism>
<evidence type="ECO:0000313" key="3">
    <source>
        <dbReference type="EMBL" id="TFK21279.1"/>
    </source>
</evidence>
<keyword evidence="4" id="KW-1185">Reference proteome</keyword>